<evidence type="ECO:0000313" key="2">
    <source>
        <dbReference type="Proteomes" id="UP000499080"/>
    </source>
</evidence>
<protein>
    <submittedName>
        <fullName evidence="1">Uncharacterized protein</fullName>
    </submittedName>
</protein>
<comment type="caution">
    <text evidence="1">The sequence shown here is derived from an EMBL/GenBank/DDBJ whole genome shotgun (WGS) entry which is preliminary data.</text>
</comment>
<name>A0A4Y2X7F3_ARAVE</name>
<accession>A0A4Y2X7F3</accession>
<evidence type="ECO:0000313" key="1">
    <source>
        <dbReference type="EMBL" id="GBO44840.1"/>
    </source>
</evidence>
<gene>
    <name evidence="1" type="ORF">AVEN_256458_1</name>
</gene>
<dbReference type="Proteomes" id="UP000499080">
    <property type="component" value="Unassembled WGS sequence"/>
</dbReference>
<dbReference type="EMBL" id="BGPR01071738">
    <property type="protein sequence ID" value="GBO44840.1"/>
    <property type="molecule type" value="Genomic_DNA"/>
</dbReference>
<organism evidence="1 2">
    <name type="scientific">Araneus ventricosus</name>
    <name type="common">Orbweaver spider</name>
    <name type="synonym">Epeira ventricosa</name>
    <dbReference type="NCBI Taxonomy" id="182803"/>
    <lineage>
        <taxon>Eukaryota</taxon>
        <taxon>Metazoa</taxon>
        <taxon>Ecdysozoa</taxon>
        <taxon>Arthropoda</taxon>
        <taxon>Chelicerata</taxon>
        <taxon>Arachnida</taxon>
        <taxon>Araneae</taxon>
        <taxon>Araneomorphae</taxon>
        <taxon>Entelegynae</taxon>
        <taxon>Araneoidea</taxon>
        <taxon>Araneidae</taxon>
        <taxon>Araneus</taxon>
    </lineage>
</organism>
<sequence>MLGFYSVDFQQPHAASRVDNNYLSLLITIPFGTERFHKRAKHLIMSLYKDERTERVPWRIQIMTRCGERRAIVGDMLFAHLTPITYQVTTKWR</sequence>
<reference evidence="1 2" key="1">
    <citation type="journal article" date="2019" name="Sci. Rep.">
        <title>Orb-weaving spider Araneus ventricosus genome elucidates the spidroin gene catalogue.</title>
        <authorList>
            <person name="Kono N."/>
            <person name="Nakamura H."/>
            <person name="Ohtoshi R."/>
            <person name="Moran D.A.P."/>
            <person name="Shinohara A."/>
            <person name="Yoshida Y."/>
            <person name="Fujiwara M."/>
            <person name="Mori M."/>
            <person name="Tomita M."/>
            <person name="Arakawa K."/>
        </authorList>
    </citation>
    <scope>NUCLEOTIDE SEQUENCE [LARGE SCALE GENOMIC DNA]</scope>
</reference>
<dbReference type="AlphaFoldDB" id="A0A4Y2X7F3"/>
<proteinExistence type="predicted"/>
<keyword evidence="2" id="KW-1185">Reference proteome</keyword>